<evidence type="ECO:0000313" key="4">
    <source>
        <dbReference type="RefSeq" id="XP_011629434.1"/>
    </source>
</evidence>
<keyword evidence="3" id="KW-1185">Reference proteome</keyword>
<proteinExistence type="predicted"/>
<dbReference type="RefSeq" id="XP_011629434.1">
    <property type="nucleotide sequence ID" value="XM_011631132.2"/>
</dbReference>
<organism evidence="3 4">
    <name type="scientific">Pogonomyrmex barbatus</name>
    <name type="common">red harvester ant</name>
    <dbReference type="NCBI Taxonomy" id="144034"/>
    <lineage>
        <taxon>Eukaryota</taxon>
        <taxon>Metazoa</taxon>
        <taxon>Ecdysozoa</taxon>
        <taxon>Arthropoda</taxon>
        <taxon>Hexapoda</taxon>
        <taxon>Insecta</taxon>
        <taxon>Pterygota</taxon>
        <taxon>Neoptera</taxon>
        <taxon>Endopterygota</taxon>
        <taxon>Hymenoptera</taxon>
        <taxon>Apocrita</taxon>
        <taxon>Aculeata</taxon>
        <taxon>Formicoidea</taxon>
        <taxon>Formicidae</taxon>
        <taxon>Myrmicinae</taxon>
        <taxon>Pogonomyrmex</taxon>
    </lineage>
</organism>
<accession>A0A6I9VUQ7</accession>
<feature type="chain" id="PRO_5026993419" evidence="2">
    <location>
        <begin position="20"/>
        <end position="234"/>
    </location>
</feature>
<name>A0A6I9VUQ7_9HYME</name>
<feature type="signal peptide" evidence="2">
    <location>
        <begin position="1"/>
        <end position="19"/>
    </location>
</feature>
<dbReference type="GeneID" id="105434378"/>
<feature type="region of interest" description="Disordered" evidence="1">
    <location>
        <begin position="210"/>
        <end position="234"/>
    </location>
</feature>
<evidence type="ECO:0000313" key="3">
    <source>
        <dbReference type="Proteomes" id="UP000504615"/>
    </source>
</evidence>
<dbReference type="AlphaFoldDB" id="A0A6I9VUQ7"/>
<sequence>MRLVLTLILLAVSLSLNSARVRQRTNIILNSTVRSTDQPDYAQSRKSSNNEGRIKLVQIHNQIGLDGKVRRIHLDSNEEDKPGIRAYGLPKKRLQDDGIIERLHLEDDRIDRTSRNGRLVEAYGIPKNNMETNGFIERLPLPRAGHQVASKFGPESENVRVTRSVRTGSENKVEEKVVNEAEDMVAQDAKVFRPLFVYRQQVAARERRKHARNVAHRNHRHATHQPCHHRRVIY</sequence>
<protein>
    <submittedName>
        <fullName evidence="4">Uncharacterized protein LOC105434378</fullName>
    </submittedName>
</protein>
<gene>
    <name evidence="4" type="primary">LOC105434378</name>
</gene>
<evidence type="ECO:0000256" key="2">
    <source>
        <dbReference type="SAM" id="SignalP"/>
    </source>
</evidence>
<evidence type="ECO:0000256" key="1">
    <source>
        <dbReference type="SAM" id="MobiDB-lite"/>
    </source>
</evidence>
<keyword evidence="2" id="KW-0732">Signal</keyword>
<dbReference type="OrthoDB" id="6784221at2759"/>
<dbReference type="Proteomes" id="UP000504615">
    <property type="component" value="Unplaced"/>
</dbReference>
<dbReference type="KEGG" id="pbar:105434378"/>
<reference evidence="4" key="1">
    <citation type="submission" date="2025-08" db="UniProtKB">
        <authorList>
            <consortium name="RefSeq"/>
        </authorList>
    </citation>
    <scope>IDENTIFICATION</scope>
</reference>